<dbReference type="RefSeq" id="WP_386804765.1">
    <property type="nucleotide sequence ID" value="NZ_JBHTMU010000028.1"/>
</dbReference>
<name>A0ABW3ZKI9_9RHOB</name>
<organism evidence="1 2">
    <name type="scientific">Litorisediminicola beolgyonensis</name>
    <dbReference type="NCBI Taxonomy" id="1173614"/>
    <lineage>
        <taxon>Bacteria</taxon>
        <taxon>Pseudomonadati</taxon>
        <taxon>Pseudomonadota</taxon>
        <taxon>Alphaproteobacteria</taxon>
        <taxon>Rhodobacterales</taxon>
        <taxon>Paracoccaceae</taxon>
        <taxon>Litorisediminicola</taxon>
    </lineage>
</organism>
<dbReference type="Proteomes" id="UP001597135">
    <property type="component" value="Unassembled WGS sequence"/>
</dbReference>
<protein>
    <submittedName>
        <fullName evidence="1">Uncharacterized protein</fullName>
    </submittedName>
</protein>
<gene>
    <name evidence="1" type="ORF">ACFQ4E_14505</name>
</gene>
<accession>A0ABW3ZKI9</accession>
<proteinExistence type="predicted"/>
<evidence type="ECO:0000313" key="2">
    <source>
        <dbReference type="Proteomes" id="UP001597135"/>
    </source>
</evidence>
<dbReference type="EMBL" id="JBHTMU010000028">
    <property type="protein sequence ID" value="MFD1343639.1"/>
    <property type="molecule type" value="Genomic_DNA"/>
</dbReference>
<reference evidence="2" key="1">
    <citation type="journal article" date="2019" name="Int. J. Syst. Evol. Microbiol.">
        <title>The Global Catalogue of Microorganisms (GCM) 10K type strain sequencing project: providing services to taxonomists for standard genome sequencing and annotation.</title>
        <authorList>
            <consortium name="The Broad Institute Genomics Platform"/>
            <consortium name="The Broad Institute Genome Sequencing Center for Infectious Disease"/>
            <person name="Wu L."/>
            <person name="Ma J."/>
        </authorList>
    </citation>
    <scope>NUCLEOTIDE SEQUENCE [LARGE SCALE GENOMIC DNA]</scope>
    <source>
        <strain evidence="2">CCUG 62953</strain>
    </source>
</reference>
<sequence>MGIGLEDRLRNTRKIAMERYRRVSHEGHLSREMPFSENGRSLKFVKIVGAVRGQRQSNVSWGASGSEKKTVVVKIGCSFSNRFLEECRAAADL</sequence>
<comment type="caution">
    <text evidence="1">The sequence shown here is derived from an EMBL/GenBank/DDBJ whole genome shotgun (WGS) entry which is preliminary data.</text>
</comment>
<evidence type="ECO:0000313" key="1">
    <source>
        <dbReference type="EMBL" id="MFD1343639.1"/>
    </source>
</evidence>
<keyword evidence="2" id="KW-1185">Reference proteome</keyword>